<evidence type="ECO:0000313" key="2">
    <source>
        <dbReference type="EMBL" id="CAF1274625.1"/>
    </source>
</evidence>
<protein>
    <recommendedName>
        <fullName evidence="1">Reverse transcriptase domain-containing protein</fullName>
    </recommendedName>
</protein>
<feature type="domain" description="Reverse transcriptase" evidence="1">
    <location>
        <begin position="1"/>
        <end position="119"/>
    </location>
</feature>
<evidence type="ECO:0000313" key="4">
    <source>
        <dbReference type="Proteomes" id="UP000663829"/>
    </source>
</evidence>
<organism evidence="2 4">
    <name type="scientific">Didymodactylos carnosus</name>
    <dbReference type="NCBI Taxonomy" id="1234261"/>
    <lineage>
        <taxon>Eukaryota</taxon>
        <taxon>Metazoa</taxon>
        <taxon>Spiralia</taxon>
        <taxon>Gnathifera</taxon>
        <taxon>Rotifera</taxon>
        <taxon>Eurotatoria</taxon>
        <taxon>Bdelloidea</taxon>
        <taxon>Philodinida</taxon>
        <taxon>Philodinidae</taxon>
        <taxon>Didymodactylos</taxon>
    </lineage>
</organism>
<dbReference type="InterPro" id="IPR000477">
    <property type="entry name" value="RT_dom"/>
</dbReference>
<dbReference type="PANTHER" id="PTHR21301">
    <property type="entry name" value="REVERSE TRANSCRIPTASE"/>
    <property type="match status" value="1"/>
</dbReference>
<name>A0A815BJY2_9BILA</name>
<dbReference type="InterPro" id="IPR058912">
    <property type="entry name" value="HTH_animal"/>
</dbReference>
<proteinExistence type="predicted"/>
<accession>A0A815BJY2</accession>
<dbReference type="EMBL" id="CAJOBC010024916">
    <property type="protein sequence ID" value="CAF4065173.1"/>
    <property type="molecule type" value="Genomic_DNA"/>
</dbReference>
<evidence type="ECO:0000313" key="3">
    <source>
        <dbReference type="EMBL" id="CAF4065173.1"/>
    </source>
</evidence>
<dbReference type="PANTHER" id="PTHR21301:SF10">
    <property type="entry name" value="REVERSE TRANSCRIPTASE DOMAIN-CONTAINING PROTEIN"/>
    <property type="match status" value="1"/>
</dbReference>
<keyword evidence="4" id="KW-1185">Reference proteome</keyword>
<dbReference type="Proteomes" id="UP000663829">
    <property type="component" value="Unassembled WGS sequence"/>
</dbReference>
<reference evidence="2" key="1">
    <citation type="submission" date="2021-02" db="EMBL/GenBank/DDBJ databases">
        <authorList>
            <person name="Nowell W R."/>
        </authorList>
    </citation>
    <scope>NUCLEOTIDE SEQUENCE</scope>
</reference>
<evidence type="ECO:0000259" key="1">
    <source>
        <dbReference type="PROSITE" id="PS50878"/>
    </source>
</evidence>
<dbReference type="Pfam" id="PF26215">
    <property type="entry name" value="HTH_animal"/>
    <property type="match status" value="1"/>
</dbReference>
<dbReference type="Proteomes" id="UP000681722">
    <property type="component" value="Unassembled WGS sequence"/>
</dbReference>
<gene>
    <name evidence="2" type="ORF">GPM918_LOCUS27255</name>
    <name evidence="3" type="ORF">SRO942_LOCUS27547</name>
</gene>
<dbReference type="OrthoDB" id="10063405at2759"/>
<dbReference type="EMBL" id="CAJNOQ010011346">
    <property type="protein sequence ID" value="CAF1274625.1"/>
    <property type="molecule type" value="Genomic_DNA"/>
</dbReference>
<dbReference type="PROSITE" id="PS50878">
    <property type="entry name" value="RT_POL"/>
    <property type="match status" value="1"/>
</dbReference>
<sequence>MFDNQLYEQIDGVSIGGPLAGIIADIFMAHLEESLHDRLYNNGVRFWRRYVDDTFTLIKQDASVDNILVLLNSFHPSTEFTFEIEESNTLPFLDVSIMRTDFTYDTTIFRKNTFTGLIMKWDSYVPISYKRSVISGMIHRAINICSTYSLLHEELNIIRKIAQSNGYPSSFIEILIGIKTSKWYSKSDKCVDTDTDKKKKRLFIEVPFVENSTRMFKNDLRKFTTKIRSDSQLTIIEKPPISVQNFFDFKDKIPNYLKSDVIYNVKCKDCSSQYMGKTKRQACRRLYEHGLPKDTYSSQSSQSLSNVNSFSMTTAAQSVKTARIAKTKATQKITEQVKLMNAFDRKILKEIDNYSDIKDVKSALQKHVEDTSHSIDWENWRIMNRDKVEYRLLVKESLLIASFNPDLNRTVRSVPLIVFPDGLSQRKSKRNIDPGG</sequence>
<comment type="caution">
    <text evidence="2">The sequence shown here is derived from an EMBL/GenBank/DDBJ whole genome shotgun (WGS) entry which is preliminary data.</text>
</comment>
<dbReference type="AlphaFoldDB" id="A0A815BJY2"/>